<protein>
    <submittedName>
        <fullName evidence="2">AAEL000514-PA</fullName>
    </submittedName>
</protein>
<dbReference type="Proteomes" id="UP000682892">
    <property type="component" value="Unassembled WGS sequence"/>
</dbReference>
<gene>
    <name evidence="2" type="ORF">AaeL_AAEL000514</name>
</gene>
<name>Q17P60_AEDAE</name>
<sequence>MSELVVVLPVPGLRDSVSFGANLIFHPRPCPLFIVPRYYRPLVKVVVSVQSSQEVLSIRVKQRVCFRVHRIRYVAKLIRSISPRYNLQQSAGLASCSVSRSLANSMAVTVAAQSAQEAVRAHRNRLVSSLATDLVSNAPYVIRLDTVIAAGSGRGGHEGLRSRQVVVLYINPSEKAPSHLQQRTKPFPVVEDDSKATARRPNTTQKMSPYRSMVSRSENRHRHPIEESTTAS</sequence>
<evidence type="ECO:0000313" key="3">
    <source>
        <dbReference type="Proteomes" id="UP000682892"/>
    </source>
</evidence>
<reference evidence="2" key="3">
    <citation type="submission" date="2012-09" db="EMBL/GenBank/DDBJ databases">
        <authorList>
            <consortium name="VectorBase"/>
        </authorList>
    </citation>
    <scope>NUCLEOTIDE SEQUENCE</scope>
    <source>
        <strain evidence="2">Liverpool</strain>
    </source>
</reference>
<reference evidence="2" key="1">
    <citation type="submission" date="2005-10" db="EMBL/GenBank/DDBJ databases">
        <authorList>
            <person name="Loftus B.J."/>
            <person name="Nene V.M."/>
            <person name="Hannick L.I."/>
            <person name="Bidwell S."/>
            <person name="Haas B."/>
            <person name="Amedeo P."/>
            <person name="Orvis J."/>
            <person name="Wortman J.R."/>
            <person name="White O.R."/>
            <person name="Salzberg S."/>
            <person name="Shumway M."/>
            <person name="Koo H."/>
            <person name="Zhao Y."/>
            <person name="Holmes M."/>
            <person name="Miller J."/>
            <person name="Schatz M."/>
            <person name="Pop M."/>
            <person name="Pai G."/>
            <person name="Utterback T."/>
            <person name="Rogers Y.-H."/>
            <person name="Kravitz S."/>
            <person name="Fraser C.M."/>
        </authorList>
    </citation>
    <scope>NUCLEOTIDE SEQUENCE</scope>
    <source>
        <strain evidence="2">Liverpool</strain>
    </source>
</reference>
<evidence type="ECO:0000256" key="1">
    <source>
        <dbReference type="SAM" id="MobiDB-lite"/>
    </source>
</evidence>
<dbReference type="PaxDb" id="7159-AAEL000514-PA"/>
<dbReference type="AlphaFoldDB" id="Q17P60"/>
<reference evidence="2" key="2">
    <citation type="journal article" date="2007" name="Science">
        <title>Genome sequence of Aedes aegypti, a major arbovirus vector.</title>
        <authorList>
            <person name="Nene V."/>
            <person name="Wortman J.R."/>
            <person name="Lawson D."/>
            <person name="Haas B."/>
            <person name="Kodira C."/>
            <person name="Tu Z.J."/>
            <person name="Loftus B."/>
            <person name="Xi Z."/>
            <person name="Megy K."/>
            <person name="Grabherr M."/>
            <person name="Ren Q."/>
            <person name="Zdobnov E.M."/>
            <person name="Lobo N.F."/>
            <person name="Campbell K.S."/>
            <person name="Brown S.E."/>
            <person name="Bonaldo M.F."/>
            <person name="Zhu J."/>
            <person name="Sinkins S.P."/>
            <person name="Hogenkamp D.G."/>
            <person name="Amedeo P."/>
            <person name="Arensburger P."/>
            <person name="Atkinson P.W."/>
            <person name="Bidwell S."/>
            <person name="Biedler J."/>
            <person name="Birney E."/>
            <person name="Bruggner R.V."/>
            <person name="Costas J."/>
            <person name="Coy M.R."/>
            <person name="Crabtree J."/>
            <person name="Crawford M."/>
            <person name="Debruyn B."/>
            <person name="Decaprio D."/>
            <person name="Eiglmeier K."/>
            <person name="Eisenstadt E."/>
            <person name="El-Dorry H."/>
            <person name="Gelbart W.M."/>
            <person name="Gomes S.L."/>
            <person name="Hammond M."/>
            <person name="Hannick L.I."/>
            <person name="Hogan J.R."/>
            <person name="Holmes M.H."/>
            <person name="Jaffe D."/>
            <person name="Johnston J.S."/>
            <person name="Kennedy R.C."/>
            <person name="Koo H."/>
            <person name="Kravitz S."/>
            <person name="Kriventseva E.V."/>
            <person name="Kulp D."/>
            <person name="Labutti K."/>
            <person name="Lee E."/>
            <person name="Li S."/>
            <person name="Lovin D.D."/>
            <person name="Mao C."/>
            <person name="Mauceli E."/>
            <person name="Menck C.F."/>
            <person name="Miller J.R."/>
            <person name="Montgomery P."/>
            <person name="Mori A."/>
            <person name="Nascimento A.L."/>
            <person name="Naveira H.F."/>
            <person name="Nusbaum C."/>
            <person name="O'leary S."/>
            <person name="Orvis J."/>
            <person name="Pertea M."/>
            <person name="Quesneville H."/>
            <person name="Reidenbach K.R."/>
            <person name="Rogers Y.H."/>
            <person name="Roth C.W."/>
            <person name="Schneider J.R."/>
            <person name="Schatz M."/>
            <person name="Shumway M."/>
            <person name="Stanke M."/>
            <person name="Stinson E.O."/>
            <person name="Tubio J.M."/>
            <person name="Vanzee J.P."/>
            <person name="Verjovski-Almeida S."/>
            <person name="Werner D."/>
            <person name="White O."/>
            <person name="Wyder S."/>
            <person name="Zeng Q."/>
            <person name="Zhao Q."/>
            <person name="Zhao Y."/>
            <person name="Hill C.A."/>
            <person name="Raikhel A.S."/>
            <person name="Soares M.B."/>
            <person name="Knudson D.L."/>
            <person name="Lee N.H."/>
            <person name="Galagan J."/>
            <person name="Salzberg S.L."/>
            <person name="Paulsen I.T."/>
            <person name="Dimopoulos G."/>
            <person name="Collins F.H."/>
            <person name="Birren B."/>
            <person name="Fraser-Liggett C.M."/>
            <person name="Severson D.W."/>
        </authorList>
    </citation>
    <scope>NUCLEOTIDE SEQUENCE [LARGE SCALE GENOMIC DNA]</scope>
    <source>
        <strain evidence="2">Liverpool</strain>
    </source>
</reference>
<accession>Q17P60</accession>
<dbReference type="EMBL" id="CH477194">
    <property type="protein sequence ID" value="EAT48437.1"/>
    <property type="molecule type" value="Genomic_DNA"/>
</dbReference>
<feature type="region of interest" description="Disordered" evidence="1">
    <location>
        <begin position="177"/>
        <end position="232"/>
    </location>
</feature>
<evidence type="ECO:0000313" key="2">
    <source>
        <dbReference type="EMBL" id="EAT48437.1"/>
    </source>
</evidence>
<proteinExistence type="predicted"/>
<organism evidence="2 3">
    <name type="scientific">Aedes aegypti</name>
    <name type="common">Yellowfever mosquito</name>
    <name type="synonym">Culex aegypti</name>
    <dbReference type="NCBI Taxonomy" id="7159"/>
    <lineage>
        <taxon>Eukaryota</taxon>
        <taxon>Metazoa</taxon>
        <taxon>Ecdysozoa</taxon>
        <taxon>Arthropoda</taxon>
        <taxon>Hexapoda</taxon>
        <taxon>Insecta</taxon>
        <taxon>Pterygota</taxon>
        <taxon>Neoptera</taxon>
        <taxon>Endopterygota</taxon>
        <taxon>Diptera</taxon>
        <taxon>Nematocera</taxon>
        <taxon>Culicoidea</taxon>
        <taxon>Culicidae</taxon>
        <taxon>Culicinae</taxon>
        <taxon>Aedini</taxon>
        <taxon>Aedes</taxon>
        <taxon>Stegomyia</taxon>
    </lineage>
</organism>
<dbReference type="HOGENOM" id="CLU_1195714_0_0_1"/>